<evidence type="ECO:0008006" key="4">
    <source>
        <dbReference type="Google" id="ProtNLM"/>
    </source>
</evidence>
<gene>
    <name evidence="2" type="ORF">BT93_L4300</name>
</gene>
<keyword evidence="3" id="KW-1185">Reference proteome</keyword>
<accession>A0A8T0CL08</accession>
<comment type="caution">
    <text evidence="2">The sequence shown here is derived from an EMBL/GenBank/DDBJ whole genome shotgun (WGS) entry which is preliminary data.</text>
</comment>
<dbReference type="AlphaFoldDB" id="A0A8T0CL08"/>
<evidence type="ECO:0000313" key="3">
    <source>
        <dbReference type="Proteomes" id="UP000806378"/>
    </source>
</evidence>
<sequence length="108" mass="11850">MRGSSVASASFSLGARGFFSLALFFFSPFLFRSTLETSKTAALHFFGDPPLVFLLRFFFFPKTQKNASSSLSPAPSLCSVHVQNQKTALHSSFSPPSPVRFSLLFFAV</sequence>
<feature type="transmembrane region" description="Helical" evidence="1">
    <location>
        <begin position="7"/>
        <end position="29"/>
    </location>
</feature>
<keyword evidence="1" id="KW-0812">Transmembrane</keyword>
<name>A0A8T0CL08_CORYI</name>
<keyword evidence="1" id="KW-1133">Transmembrane helix</keyword>
<organism evidence="2 3">
    <name type="scientific">Corymbia citriodora subsp. variegata</name>
    <dbReference type="NCBI Taxonomy" id="360336"/>
    <lineage>
        <taxon>Eukaryota</taxon>
        <taxon>Viridiplantae</taxon>
        <taxon>Streptophyta</taxon>
        <taxon>Embryophyta</taxon>
        <taxon>Tracheophyta</taxon>
        <taxon>Spermatophyta</taxon>
        <taxon>Magnoliopsida</taxon>
        <taxon>eudicotyledons</taxon>
        <taxon>Gunneridae</taxon>
        <taxon>Pentapetalae</taxon>
        <taxon>rosids</taxon>
        <taxon>malvids</taxon>
        <taxon>Myrtales</taxon>
        <taxon>Myrtaceae</taxon>
        <taxon>Myrtoideae</taxon>
        <taxon>Eucalypteae</taxon>
        <taxon>Corymbia</taxon>
    </lineage>
</organism>
<feature type="transmembrane region" description="Helical" evidence="1">
    <location>
        <begin position="41"/>
        <end position="59"/>
    </location>
</feature>
<protein>
    <recommendedName>
        <fullName evidence="4">Transmembrane protein</fullName>
    </recommendedName>
</protein>
<keyword evidence="1" id="KW-0472">Membrane</keyword>
<proteinExistence type="predicted"/>
<dbReference type="Proteomes" id="UP000806378">
    <property type="component" value="Unassembled WGS sequence"/>
</dbReference>
<evidence type="ECO:0000256" key="1">
    <source>
        <dbReference type="SAM" id="Phobius"/>
    </source>
</evidence>
<reference evidence="2" key="1">
    <citation type="submission" date="2020-05" db="EMBL/GenBank/DDBJ databases">
        <title>WGS assembly of Corymbia citriodora subspecies variegata.</title>
        <authorList>
            <person name="Barry K."/>
            <person name="Hundley H."/>
            <person name="Shu S."/>
            <person name="Jenkins J."/>
            <person name="Grimwood J."/>
            <person name="Baten A."/>
        </authorList>
    </citation>
    <scope>NUCLEOTIDE SEQUENCE</scope>
    <source>
        <strain evidence="2">CV2-018</strain>
    </source>
</reference>
<dbReference type="Gramene" id="rna-gnl|WGS:JABURB|Cocit.L4300.1">
    <property type="protein sequence ID" value="cds-KAF7846465.1"/>
    <property type="gene ID" value="gene-BT93_L4300"/>
</dbReference>
<dbReference type="EMBL" id="MU093063">
    <property type="protein sequence ID" value="KAF7846465.1"/>
    <property type="molecule type" value="Genomic_DNA"/>
</dbReference>
<evidence type="ECO:0000313" key="2">
    <source>
        <dbReference type="EMBL" id="KAF7846465.1"/>
    </source>
</evidence>